<organism evidence="1 2">
    <name type="scientific">Marvinbryantia formatexigens DSM 14469</name>
    <dbReference type="NCBI Taxonomy" id="478749"/>
    <lineage>
        <taxon>Bacteria</taxon>
        <taxon>Bacillati</taxon>
        <taxon>Bacillota</taxon>
        <taxon>Clostridia</taxon>
        <taxon>Lachnospirales</taxon>
        <taxon>Lachnospiraceae</taxon>
        <taxon>Marvinbryantia</taxon>
    </lineage>
</organism>
<accession>C6LDQ8</accession>
<proteinExistence type="predicted"/>
<evidence type="ECO:0000313" key="2">
    <source>
        <dbReference type="Proteomes" id="UP000005561"/>
    </source>
</evidence>
<dbReference type="Proteomes" id="UP000005561">
    <property type="component" value="Unassembled WGS sequence"/>
</dbReference>
<keyword evidence="2" id="KW-1185">Reference proteome</keyword>
<dbReference type="AlphaFoldDB" id="C6LDQ8"/>
<protein>
    <submittedName>
        <fullName evidence="1">Uncharacterized protein</fullName>
    </submittedName>
</protein>
<comment type="caution">
    <text evidence="1">The sequence shown here is derived from an EMBL/GenBank/DDBJ whole genome shotgun (WGS) entry which is preliminary data.</text>
</comment>
<gene>
    <name evidence="1" type="ORF">BRYFOR_06756</name>
</gene>
<sequence length="55" mass="6607">MYYRTGLKKMQALFCIFFKFFQTFLSSDSFTADSRQKPYRLAITHFKVPRKSKLS</sequence>
<reference evidence="1" key="1">
    <citation type="submission" date="2009-07" db="EMBL/GenBank/DDBJ databases">
        <authorList>
            <person name="Weinstock G."/>
            <person name="Sodergren E."/>
            <person name="Clifton S."/>
            <person name="Fulton L."/>
            <person name="Fulton B."/>
            <person name="Courtney L."/>
            <person name="Fronick C."/>
            <person name="Harrison M."/>
            <person name="Strong C."/>
            <person name="Farmer C."/>
            <person name="Delahaunty K."/>
            <person name="Markovic C."/>
            <person name="Hall O."/>
            <person name="Minx P."/>
            <person name="Tomlinson C."/>
            <person name="Mitreva M."/>
            <person name="Nelson J."/>
            <person name="Hou S."/>
            <person name="Wollam A."/>
            <person name="Pepin K.H."/>
            <person name="Johnson M."/>
            <person name="Bhonagiri V."/>
            <person name="Nash W.E."/>
            <person name="Warren W."/>
            <person name="Chinwalla A."/>
            <person name="Mardis E.R."/>
            <person name="Wilson R.K."/>
        </authorList>
    </citation>
    <scope>NUCLEOTIDE SEQUENCE [LARGE SCALE GENOMIC DNA]</scope>
    <source>
        <strain evidence="1">DSM 14469</strain>
    </source>
</reference>
<dbReference type="EMBL" id="ACCL02000007">
    <property type="protein sequence ID" value="EET61112.1"/>
    <property type="molecule type" value="Genomic_DNA"/>
</dbReference>
<evidence type="ECO:0000313" key="1">
    <source>
        <dbReference type="EMBL" id="EET61112.1"/>
    </source>
</evidence>
<name>C6LDQ8_9FIRM</name>